<name>A0ABW0T2S9_9GAMM</name>
<feature type="compositionally biased region" description="Low complexity" evidence="4">
    <location>
        <begin position="393"/>
        <end position="405"/>
    </location>
</feature>
<proteinExistence type="predicted"/>
<feature type="chain" id="PRO_5045574607" evidence="5">
    <location>
        <begin position="24"/>
        <end position="405"/>
    </location>
</feature>
<feature type="signal peptide" evidence="5">
    <location>
        <begin position="1"/>
        <end position="23"/>
    </location>
</feature>
<dbReference type="EMBL" id="JBHSNG010000025">
    <property type="protein sequence ID" value="MFC5582869.1"/>
    <property type="molecule type" value="Genomic_DNA"/>
</dbReference>
<evidence type="ECO:0000256" key="3">
    <source>
        <dbReference type="ARBA" id="ARBA00023098"/>
    </source>
</evidence>
<feature type="region of interest" description="Disordered" evidence="4">
    <location>
        <begin position="386"/>
        <end position="405"/>
    </location>
</feature>
<evidence type="ECO:0000313" key="6">
    <source>
        <dbReference type="EMBL" id="MFC5582869.1"/>
    </source>
</evidence>
<dbReference type="SUPFAM" id="SSF53474">
    <property type="entry name" value="alpha/beta-Hydrolases"/>
    <property type="match status" value="1"/>
</dbReference>
<evidence type="ECO:0000256" key="2">
    <source>
        <dbReference type="ARBA" id="ARBA00022963"/>
    </source>
</evidence>
<keyword evidence="3" id="KW-0443">Lipid metabolism</keyword>
<dbReference type="InterPro" id="IPR029058">
    <property type="entry name" value="AB_hydrolase_fold"/>
</dbReference>
<comment type="caution">
    <text evidence="6">The sequence shown here is derived from an EMBL/GenBank/DDBJ whole genome shotgun (WGS) entry which is preliminary data.</text>
</comment>
<gene>
    <name evidence="6" type="ORF">ACFPPB_17270</name>
</gene>
<dbReference type="EC" id="3.1.-.-" evidence="6"/>
<dbReference type="Proteomes" id="UP001596111">
    <property type="component" value="Unassembled WGS sequence"/>
</dbReference>
<accession>A0ABW0T2S9</accession>
<keyword evidence="1 6" id="KW-0378">Hydrolase</keyword>
<dbReference type="GO" id="GO:0016787">
    <property type="term" value="F:hydrolase activity"/>
    <property type="evidence" value="ECO:0007669"/>
    <property type="project" value="UniProtKB-KW"/>
</dbReference>
<evidence type="ECO:0000256" key="5">
    <source>
        <dbReference type="SAM" id="SignalP"/>
    </source>
</evidence>
<sequence length="405" mass="43889">MHPKILVALLALCVCFNSISAVAQTSSFQFLEKPGPYPVGLKVVNQYDHSRSFPSAPGSSGTSSAGHGDRPLQTLIWYPSSGSAARPMTVGDYARLAAMEIRFDIPAAASKWAALLMGSSNVPLWAVRDAPLATGHFPVVIYAPSDSSVAWENADLCEYLASHGYVVLASPSMGASTRDMTDDLPGIDTQARDISFLISYAKTLPDADLSKVAVAAWSWGGISSLFAAARDPRIDALVAMDGSMRYYPGLVQRAADVRPDRMTLPLLFFTRGYLSLEDWDGFNEDGKLGPNVLNQWIHGDLLAVHMLGMSHPEFSSMIERKHDTKRFAKNQTADYDRDDANTSYAWVVRYTVNFLDAYLKHDAAAAAFLKRTPAENGVPRHFMAASFRPAQKSGSPSGTGTVSGP</sequence>
<dbReference type="PANTHER" id="PTHR10272">
    <property type="entry name" value="PLATELET-ACTIVATING FACTOR ACETYLHYDROLASE"/>
    <property type="match status" value="1"/>
</dbReference>
<keyword evidence="5" id="KW-0732">Signal</keyword>
<evidence type="ECO:0000256" key="1">
    <source>
        <dbReference type="ARBA" id="ARBA00022801"/>
    </source>
</evidence>
<reference evidence="7" key="1">
    <citation type="journal article" date="2019" name="Int. J. Syst. Evol. Microbiol.">
        <title>The Global Catalogue of Microorganisms (GCM) 10K type strain sequencing project: providing services to taxonomists for standard genome sequencing and annotation.</title>
        <authorList>
            <consortium name="The Broad Institute Genomics Platform"/>
            <consortium name="The Broad Institute Genome Sequencing Center for Infectious Disease"/>
            <person name="Wu L."/>
            <person name="Ma J."/>
        </authorList>
    </citation>
    <scope>NUCLEOTIDE SEQUENCE [LARGE SCALE GENOMIC DNA]</scope>
    <source>
        <strain evidence="7">CGMCC 1.13587</strain>
    </source>
</reference>
<organism evidence="6 7">
    <name type="scientific">Rhodanobacter terrae</name>
    <dbReference type="NCBI Taxonomy" id="418647"/>
    <lineage>
        <taxon>Bacteria</taxon>
        <taxon>Pseudomonadati</taxon>
        <taxon>Pseudomonadota</taxon>
        <taxon>Gammaproteobacteria</taxon>
        <taxon>Lysobacterales</taxon>
        <taxon>Rhodanobacteraceae</taxon>
        <taxon>Rhodanobacter</taxon>
    </lineage>
</organism>
<keyword evidence="7" id="KW-1185">Reference proteome</keyword>
<evidence type="ECO:0000313" key="7">
    <source>
        <dbReference type="Proteomes" id="UP001596111"/>
    </source>
</evidence>
<dbReference type="RefSeq" id="WP_377329365.1">
    <property type="nucleotide sequence ID" value="NZ_JBHSNG010000025.1"/>
</dbReference>
<dbReference type="Gene3D" id="3.40.50.1820">
    <property type="entry name" value="alpha/beta hydrolase"/>
    <property type="match status" value="1"/>
</dbReference>
<dbReference type="PANTHER" id="PTHR10272:SF0">
    <property type="entry name" value="PLATELET-ACTIVATING FACTOR ACETYLHYDROLASE"/>
    <property type="match status" value="1"/>
</dbReference>
<evidence type="ECO:0000256" key="4">
    <source>
        <dbReference type="SAM" id="MobiDB-lite"/>
    </source>
</evidence>
<protein>
    <submittedName>
        <fullName evidence="6">Dienelactone hydrolase family protein</fullName>
        <ecNumber evidence="6">3.1.-.-</ecNumber>
    </submittedName>
</protein>
<keyword evidence="2" id="KW-0442">Lipid degradation</keyword>